<dbReference type="GO" id="GO:0009279">
    <property type="term" value="C:cell outer membrane"/>
    <property type="evidence" value="ECO:0007669"/>
    <property type="project" value="UniProtKB-SubCell"/>
</dbReference>
<accession>A0A918XRX5</accession>
<evidence type="ECO:0000256" key="1">
    <source>
        <dbReference type="ARBA" id="ARBA00004571"/>
    </source>
</evidence>
<evidence type="ECO:0000256" key="9">
    <source>
        <dbReference type="SAM" id="SignalP"/>
    </source>
</evidence>
<evidence type="ECO:0000256" key="4">
    <source>
        <dbReference type="ARBA" id="ARBA00022692"/>
    </source>
</evidence>
<dbReference type="GO" id="GO:0044718">
    <property type="term" value="P:siderophore transmembrane transport"/>
    <property type="evidence" value="ECO:0007669"/>
    <property type="project" value="TreeGrafter"/>
</dbReference>
<dbReference type="EMBL" id="BMZS01000004">
    <property type="protein sequence ID" value="GHD48943.1"/>
    <property type="molecule type" value="Genomic_DNA"/>
</dbReference>
<dbReference type="InterPro" id="IPR039426">
    <property type="entry name" value="TonB-dep_rcpt-like"/>
</dbReference>
<proteinExistence type="inferred from homology"/>
<dbReference type="Gene3D" id="2.170.130.10">
    <property type="entry name" value="TonB-dependent receptor, plug domain"/>
    <property type="match status" value="1"/>
</dbReference>
<keyword evidence="12" id="KW-1185">Reference proteome</keyword>
<feature type="chain" id="PRO_5037241242" evidence="9">
    <location>
        <begin position="27"/>
        <end position="657"/>
    </location>
</feature>
<comment type="similarity">
    <text evidence="8">Belongs to the TonB-dependent receptor family.</text>
</comment>
<dbReference type="InterPro" id="IPR012910">
    <property type="entry name" value="Plug_dom"/>
</dbReference>
<dbReference type="RefSeq" id="WP_189989056.1">
    <property type="nucleotide sequence ID" value="NZ_BMZS01000004.1"/>
</dbReference>
<gene>
    <name evidence="11" type="ORF">GCM10017083_20630</name>
</gene>
<dbReference type="Pfam" id="PF07715">
    <property type="entry name" value="Plug"/>
    <property type="match status" value="1"/>
</dbReference>
<dbReference type="PANTHER" id="PTHR30069:SF29">
    <property type="entry name" value="HEMOGLOBIN AND HEMOGLOBIN-HAPTOGLOBIN-BINDING PROTEIN 1-RELATED"/>
    <property type="match status" value="1"/>
</dbReference>
<protein>
    <submittedName>
        <fullName evidence="11">TonB-dependent receptor</fullName>
    </submittedName>
</protein>
<reference evidence="11" key="1">
    <citation type="journal article" date="2014" name="Int. J. Syst. Evol. Microbiol.">
        <title>Complete genome sequence of Corynebacterium casei LMG S-19264T (=DSM 44701T), isolated from a smear-ripened cheese.</title>
        <authorList>
            <consortium name="US DOE Joint Genome Institute (JGI-PGF)"/>
            <person name="Walter F."/>
            <person name="Albersmeier A."/>
            <person name="Kalinowski J."/>
            <person name="Ruckert C."/>
        </authorList>
    </citation>
    <scope>NUCLEOTIDE SEQUENCE</scope>
    <source>
        <strain evidence="11">KCTC 42651</strain>
    </source>
</reference>
<dbReference type="PROSITE" id="PS52016">
    <property type="entry name" value="TONB_DEPENDENT_REC_3"/>
    <property type="match status" value="1"/>
</dbReference>
<reference evidence="11" key="2">
    <citation type="submission" date="2020-09" db="EMBL/GenBank/DDBJ databases">
        <authorList>
            <person name="Sun Q."/>
            <person name="Kim S."/>
        </authorList>
    </citation>
    <scope>NUCLEOTIDE SEQUENCE</scope>
    <source>
        <strain evidence="11">KCTC 42651</strain>
    </source>
</reference>
<keyword evidence="2 8" id="KW-0813">Transport</keyword>
<evidence type="ECO:0000256" key="3">
    <source>
        <dbReference type="ARBA" id="ARBA00022452"/>
    </source>
</evidence>
<dbReference type="SUPFAM" id="SSF56935">
    <property type="entry name" value="Porins"/>
    <property type="match status" value="1"/>
</dbReference>
<dbReference type="InterPro" id="IPR037066">
    <property type="entry name" value="Plug_dom_sf"/>
</dbReference>
<comment type="caution">
    <text evidence="11">The sequence shown here is derived from an EMBL/GenBank/DDBJ whole genome shotgun (WGS) entry which is preliminary data.</text>
</comment>
<keyword evidence="3 8" id="KW-1134">Transmembrane beta strand</keyword>
<keyword evidence="5 9" id="KW-0732">Signal</keyword>
<dbReference type="PANTHER" id="PTHR30069">
    <property type="entry name" value="TONB-DEPENDENT OUTER MEMBRANE RECEPTOR"/>
    <property type="match status" value="1"/>
</dbReference>
<organism evidence="11 12">
    <name type="scientific">Thalassobaculum fulvum</name>
    <dbReference type="NCBI Taxonomy" id="1633335"/>
    <lineage>
        <taxon>Bacteria</taxon>
        <taxon>Pseudomonadati</taxon>
        <taxon>Pseudomonadota</taxon>
        <taxon>Alphaproteobacteria</taxon>
        <taxon>Rhodospirillales</taxon>
        <taxon>Thalassobaculaceae</taxon>
        <taxon>Thalassobaculum</taxon>
    </lineage>
</organism>
<keyword evidence="4 8" id="KW-0812">Transmembrane</keyword>
<dbReference type="GO" id="GO:0015344">
    <property type="term" value="F:siderophore uptake transmembrane transporter activity"/>
    <property type="evidence" value="ECO:0007669"/>
    <property type="project" value="TreeGrafter"/>
</dbReference>
<evidence type="ECO:0000256" key="2">
    <source>
        <dbReference type="ARBA" id="ARBA00022448"/>
    </source>
</evidence>
<evidence type="ECO:0000313" key="11">
    <source>
        <dbReference type="EMBL" id="GHD48943.1"/>
    </source>
</evidence>
<keyword evidence="7 8" id="KW-0998">Cell outer membrane</keyword>
<evidence type="ECO:0000313" key="12">
    <source>
        <dbReference type="Proteomes" id="UP000630353"/>
    </source>
</evidence>
<evidence type="ECO:0000256" key="8">
    <source>
        <dbReference type="PROSITE-ProRule" id="PRU01360"/>
    </source>
</evidence>
<evidence type="ECO:0000259" key="10">
    <source>
        <dbReference type="Pfam" id="PF07715"/>
    </source>
</evidence>
<keyword evidence="6 8" id="KW-0472">Membrane</keyword>
<evidence type="ECO:0000256" key="6">
    <source>
        <dbReference type="ARBA" id="ARBA00023136"/>
    </source>
</evidence>
<dbReference type="Proteomes" id="UP000630353">
    <property type="component" value="Unassembled WGS sequence"/>
</dbReference>
<dbReference type="AlphaFoldDB" id="A0A918XRX5"/>
<dbReference type="InterPro" id="IPR036942">
    <property type="entry name" value="Beta-barrel_TonB_sf"/>
</dbReference>
<feature type="signal peptide" evidence="9">
    <location>
        <begin position="1"/>
        <end position="26"/>
    </location>
</feature>
<feature type="domain" description="TonB-dependent receptor plug" evidence="10">
    <location>
        <begin position="52"/>
        <end position="161"/>
    </location>
</feature>
<comment type="subcellular location">
    <subcellularLocation>
        <location evidence="1 8">Cell outer membrane</location>
        <topology evidence="1 8">Multi-pass membrane protein</topology>
    </subcellularLocation>
</comment>
<name>A0A918XRX5_9PROT</name>
<keyword evidence="11" id="KW-0675">Receptor</keyword>
<sequence>MKRHWVAAAVAASVLSAVAAARPASAQDYADLTLEQLMKIEITSAAKRPESIENTPAAVFVLTDEDIRRMGARSIPEALRMVPGLNVAQITGSSWAISARGFNSRFANKLLVLIDGRTVYTPLFSGVYWDRQDTLLEDVDRIEVIRGPGAALWGANAVNGVINVITKHSRDTQGTYLAAGAGSDDEIRSAVRHGGRLGDGGHYRVYGQAFNEGSRPGTDGVGGADDWRTARVGFRADLVDRSGDSWHFQGGSFSSVVGDGYIGPTLTAPYSERLEVDSEVTGSFVLGSWSRELAADNKIELRAYYQSEVFDDPRVGEERGTLDVEALHRFVVGGRHNIVWGVGGRYSRDDLAESFSVDFEPDSDDQYLVNAFGQDTMQFFGGRVEVTLGTKLEYNSYTGLEVQPNLRALWHLDDRNAVWAGVSRAVRTPSRAENDLDILGIVLPPSTAAGLPTAIRFVGDRAVRSEELLALEAGYRWRPLDSVSFDLATFYNFYDRLVTSTAGQPYVSTSGGTTHVVLPLDTANDGEADVYGFELVGNWQPVESLRLQGWYSFLQTDYALNADPNHQVGVRSLLNLTRTVTLDAAARYVSEIDSNDTDAYAELGIRLAWRPVPNLELAILGQNLLHSERLEFKGDELAGTISTKAERSVFGSLTLKF</sequence>
<dbReference type="Gene3D" id="2.40.170.20">
    <property type="entry name" value="TonB-dependent receptor, beta-barrel domain"/>
    <property type="match status" value="1"/>
</dbReference>
<evidence type="ECO:0000256" key="7">
    <source>
        <dbReference type="ARBA" id="ARBA00023237"/>
    </source>
</evidence>
<evidence type="ECO:0000256" key="5">
    <source>
        <dbReference type="ARBA" id="ARBA00022729"/>
    </source>
</evidence>